<dbReference type="RefSeq" id="WP_193534301.1">
    <property type="nucleotide sequence ID" value="NZ_JADCLJ010000006.1"/>
</dbReference>
<name>A0ABR9QEG4_9BACI</name>
<evidence type="ECO:0000313" key="19">
    <source>
        <dbReference type="EMBL" id="MBE4906811.1"/>
    </source>
</evidence>
<keyword evidence="5" id="KW-0808">Transferase</keyword>
<feature type="region of interest" description="Disordered" evidence="16">
    <location>
        <begin position="618"/>
        <end position="676"/>
    </location>
</feature>
<keyword evidence="9" id="KW-0573">Peptidoglycan synthesis</keyword>
<keyword evidence="8" id="KW-0133">Cell shape</keyword>
<feature type="compositionally biased region" description="Basic and acidic residues" evidence="16">
    <location>
        <begin position="632"/>
        <end position="667"/>
    </location>
</feature>
<keyword evidence="2" id="KW-0121">Carboxypeptidase</keyword>
<dbReference type="Pfam" id="PF00905">
    <property type="entry name" value="Transpeptidase"/>
    <property type="match status" value="1"/>
</dbReference>
<evidence type="ECO:0000256" key="4">
    <source>
        <dbReference type="ARBA" id="ARBA00022676"/>
    </source>
</evidence>
<evidence type="ECO:0000256" key="11">
    <source>
        <dbReference type="ARBA" id="ARBA00023136"/>
    </source>
</evidence>
<dbReference type="SUPFAM" id="SSF53955">
    <property type="entry name" value="Lysozyme-like"/>
    <property type="match status" value="1"/>
</dbReference>
<dbReference type="InterPro" id="IPR001460">
    <property type="entry name" value="PCN-bd_Tpept"/>
</dbReference>
<sequence length="676" mass="75384">MKRHREKRKLINKSIHKLILLALLVLLLVGILAVNGYIMTRDISGLNHVLPQPTIIYDRHGEVASTLLNSKIKGIEFEEVPNHVVNAVISVEDHRFYKHNGIDYLGILRAMIRNIQAGSVVEGGSTITQQLTKNVFLTHDQTLSRKLEEYFLAQKIERTYSKNEILEMYLNQIYFGEGAWGIRNAAELYFGKKVQELTISESAILIGLIKAPSKLSPLKNFEQSMERRDIVLALMHKHEYITEEELNQAKAGEIVLEGKQLDPYEGQYPYYVDHIIEEAIEKYGLTQNEILSGGLHIYTELDQKMQKAAEQVYQNSNLFPKGTSEQIVQSGTVLLDPKTGGINAIVGGRGKHVFRGFNHATQLERQPGSTMKPLAAYTPALELGYSVFDDLPDLPMSFNGYKPSNFSNSYKGMVTMYDALRNSYNVPAVWMLNKVGLKNGINAVERFGIPLSKEDHNLSLALGGLQHGVSPLQMAEAYSTFPNKGVRHEAHAVIKIIDTKGDRLATWQEKSVQVTSPQVSERMTFMLKGVVDEGSGKNARISGRELAGKTGSTQVPITGIDGVKDQWFVGYTPEVVGAIWLGYDKTDKNHYLTTTSGTTAAVIFKEIMSAALEGTSSSSFNLPVFQSPKPIQRFDDRDEDKKEERRGRGNGEGKEKGKGKGNKGKDKDDDDDDDDD</sequence>
<keyword evidence="1" id="KW-1003">Cell membrane</keyword>
<evidence type="ECO:0000259" key="18">
    <source>
        <dbReference type="Pfam" id="PF00912"/>
    </source>
</evidence>
<evidence type="ECO:0000256" key="16">
    <source>
        <dbReference type="SAM" id="MobiDB-lite"/>
    </source>
</evidence>
<dbReference type="Gene3D" id="3.40.710.10">
    <property type="entry name" value="DD-peptidase/beta-lactamase superfamily"/>
    <property type="match status" value="1"/>
</dbReference>
<evidence type="ECO:0000256" key="13">
    <source>
        <dbReference type="ARBA" id="ARBA00023316"/>
    </source>
</evidence>
<keyword evidence="20" id="KW-1185">Reference proteome</keyword>
<evidence type="ECO:0000259" key="17">
    <source>
        <dbReference type="Pfam" id="PF00905"/>
    </source>
</evidence>
<dbReference type="PANTHER" id="PTHR32282:SF32">
    <property type="entry name" value="PENICILLIN-BINDING PROTEIN 2A"/>
    <property type="match status" value="1"/>
</dbReference>
<organism evidence="19 20">
    <name type="scientific">Litchfieldia luteola</name>
    <dbReference type="NCBI Taxonomy" id="682179"/>
    <lineage>
        <taxon>Bacteria</taxon>
        <taxon>Bacillati</taxon>
        <taxon>Bacillota</taxon>
        <taxon>Bacilli</taxon>
        <taxon>Bacillales</taxon>
        <taxon>Bacillaceae</taxon>
        <taxon>Litchfieldia</taxon>
    </lineage>
</organism>
<evidence type="ECO:0000256" key="6">
    <source>
        <dbReference type="ARBA" id="ARBA00022692"/>
    </source>
</evidence>
<comment type="caution">
    <text evidence="19">The sequence shown here is derived from an EMBL/GenBank/DDBJ whole genome shotgun (WGS) entry which is preliminary data.</text>
</comment>
<comment type="catalytic activity">
    <reaction evidence="14">
        <text>Preferential cleavage: (Ac)2-L-Lys-D-Ala-|-D-Ala. Also transpeptidation of peptidyl-alanyl moieties that are N-acyl substituents of D-alanine.</text>
        <dbReference type="EC" id="3.4.16.4"/>
    </reaction>
</comment>
<keyword evidence="13" id="KW-0961">Cell wall biogenesis/degradation</keyword>
<keyword evidence="3" id="KW-0645">Protease</keyword>
<evidence type="ECO:0000256" key="8">
    <source>
        <dbReference type="ARBA" id="ARBA00022960"/>
    </source>
</evidence>
<keyword evidence="12" id="KW-0511">Multifunctional enzyme</keyword>
<dbReference type="InterPro" id="IPR012338">
    <property type="entry name" value="Beta-lactam/transpept-like"/>
</dbReference>
<keyword evidence="4" id="KW-0328">Glycosyltransferase</keyword>
<gene>
    <name evidence="19" type="ORF">IMZ08_01905</name>
</gene>
<dbReference type="NCBIfam" id="TIGR02074">
    <property type="entry name" value="PBP_1a_fam"/>
    <property type="match status" value="1"/>
</dbReference>
<keyword evidence="7" id="KW-0378">Hydrolase</keyword>
<comment type="catalytic activity">
    <reaction evidence="15">
        <text>[GlcNAc-(1-&gt;4)-Mur2Ac(oyl-L-Ala-gamma-D-Glu-L-Lys-D-Ala-D-Ala)](n)-di-trans,octa-cis-undecaprenyl diphosphate + beta-D-GlcNAc-(1-&gt;4)-Mur2Ac(oyl-L-Ala-gamma-D-Glu-L-Lys-D-Ala-D-Ala)-di-trans,octa-cis-undecaprenyl diphosphate = [GlcNAc-(1-&gt;4)-Mur2Ac(oyl-L-Ala-gamma-D-Glu-L-Lys-D-Ala-D-Ala)](n+1)-di-trans,octa-cis-undecaprenyl diphosphate + di-trans,octa-cis-undecaprenyl diphosphate + H(+)</text>
        <dbReference type="Rhea" id="RHEA:23708"/>
        <dbReference type="Rhea" id="RHEA-COMP:9602"/>
        <dbReference type="Rhea" id="RHEA-COMP:9603"/>
        <dbReference type="ChEBI" id="CHEBI:15378"/>
        <dbReference type="ChEBI" id="CHEBI:58405"/>
        <dbReference type="ChEBI" id="CHEBI:60033"/>
        <dbReference type="ChEBI" id="CHEBI:78435"/>
        <dbReference type="EC" id="2.4.99.28"/>
    </reaction>
</comment>
<dbReference type="PANTHER" id="PTHR32282">
    <property type="entry name" value="BINDING PROTEIN TRANSPEPTIDASE, PUTATIVE-RELATED"/>
    <property type="match status" value="1"/>
</dbReference>
<evidence type="ECO:0000256" key="7">
    <source>
        <dbReference type="ARBA" id="ARBA00022801"/>
    </source>
</evidence>
<evidence type="ECO:0000256" key="15">
    <source>
        <dbReference type="ARBA" id="ARBA00049902"/>
    </source>
</evidence>
<evidence type="ECO:0000256" key="1">
    <source>
        <dbReference type="ARBA" id="ARBA00022475"/>
    </source>
</evidence>
<dbReference type="InterPro" id="IPR023346">
    <property type="entry name" value="Lysozyme-like_dom_sf"/>
</dbReference>
<feature type="domain" description="Penicillin-binding protein transpeptidase" evidence="17">
    <location>
        <begin position="332"/>
        <end position="608"/>
    </location>
</feature>
<keyword evidence="6" id="KW-0812">Transmembrane</keyword>
<reference evidence="19 20" key="1">
    <citation type="submission" date="2020-10" db="EMBL/GenBank/DDBJ databases">
        <title>Bacillus sp. HD4P25, an endophyte from a halophyte.</title>
        <authorList>
            <person name="Sun J.-Q."/>
        </authorList>
    </citation>
    <scope>NUCLEOTIDE SEQUENCE [LARGE SCALE GENOMIC DNA]</scope>
    <source>
        <strain evidence="19 20">YIM 93174</strain>
    </source>
</reference>
<dbReference type="InterPro" id="IPR036950">
    <property type="entry name" value="PBP_transglycosylase"/>
</dbReference>
<protein>
    <submittedName>
        <fullName evidence="19">PBP1A family penicillin-binding protein</fullName>
    </submittedName>
</protein>
<keyword evidence="10" id="KW-1133">Transmembrane helix</keyword>
<evidence type="ECO:0000256" key="9">
    <source>
        <dbReference type="ARBA" id="ARBA00022984"/>
    </source>
</evidence>
<dbReference type="SUPFAM" id="SSF56601">
    <property type="entry name" value="beta-lactamase/transpeptidase-like"/>
    <property type="match status" value="1"/>
</dbReference>
<dbReference type="EMBL" id="JADCLJ010000006">
    <property type="protein sequence ID" value="MBE4906811.1"/>
    <property type="molecule type" value="Genomic_DNA"/>
</dbReference>
<evidence type="ECO:0000256" key="12">
    <source>
        <dbReference type="ARBA" id="ARBA00023268"/>
    </source>
</evidence>
<keyword evidence="11" id="KW-0472">Membrane</keyword>
<dbReference type="Proteomes" id="UP001516662">
    <property type="component" value="Unassembled WGS sequence"/>
</dbReference>
<evidence type="ECO:0000256" key="3">
    <source>
        <dbReference type="ARBA" id="ARBA00022670"/>
    </source>
</evidence>
<proteinExistence type="predicted"/>
<accession>A0ABR9QEG4</accession>
<evidence type="ECO:0000256" key="2">
    <source>
        <dbReference type="ARBA" id="ARBA00022645"/>
    </source>
</evidence>
<feature type="domain" description="Glycosyl transferase family 51" evidence="18">
    <location>
        <begin position="69"/>
        <end position="235"/>
    </location>
</feature>
<evidence type="ECO:0000256" key="10">
    <source>
        <dbReference type="ARBA" id="ARBA00022989"/>
    </source>
</evidence>
<evidence type="ECO:0000313" key="20">
    <source>
        <dbReference type="Proteomes" id="UP001516662"/>
    </source>
</evidence>
<dbReference type="Pfam" id="PF00912">
    <property type="entry name" value="Transgly"/>
    <property type="match status" value="1"/>
</dbReference>
<evidence type="ECO:0000256" key="14">
    <source>
        <dbReference type="ARBA" id="ARBA00034000"/>
    </source>
</evidence>
<dbReference type="InterPro" id="IPR001264">
    <property type="entry name" value="Glyco_trans_51"/>
</dbReference>
<evidence type="ECO:0000256" key="5">
    <source>
        <dbReference type="ARBA" id="ARBA00022679"/>
    </source>
</evidence>
<dbReference type="Gene3D" id="1.10.3810.10">
    <property type="entry name" value="Biosynthetic peptidoglycan transglycosylase-like"/>
    <property type="match status" value="1"/>
</dbReference>
<dbReference type="InterPro" id="IPR050396">
    <property type="entry name" value="Glycosyltr_51/Transpeptidase"/>
</dbReference>